<dbReference type="EC" id="2.4.1.297" evidence="6"/>
<evidence type="ECO:0000256" key="6">
    <source>
        <dbReference type="ARBA" id="ARBA00066782"/>
    </source>
</evidence>
<keyword evidence="3" id="KW-0328">Glycosyltransferase</keyword>
<dbReference type="PANTHER" id="PTHR48049:SF34">
    <property type="entry name" value="UDP-GLYCOSYLTRANSFERASE 79B30-LIKE"/>
    <property type="match status" value="1"/>
</dbReference>
<organism evidence="10 11">
    <name type="scientific">Cuscuta campestris</name>
    <dbReference type="NCBI Taxonomy" id="132261"/>
    <lineage>
        <taxon>Eukaryota</taxon>
        <taxon>Viridiplantae</taxon>
        <taxon>Streptophyta</taxon>
        <taxon>Embryophyta</taxon>
        <taxon>Tracheophyta</taxon>
        <taxon>Spermatophyta</taxon>
        <taxon>Magnoliopsida</taxon>
        <taxon>eudicotyledons</taxon>
        <taxon>Gunneridae</taxon>
        <taxon>Pentapetalae</taxon>
        <taxon>asterids</taxon>
        <taxon>lamiids</taxon>
        <taxon>Solanales</taxon>
        <taxon>Convolvulaceae</taxon>
        <taxon>Cuscuteae</taxon>
        <taxon>Cuscuta</taxon>
        <taxon>Cuscuta subgen. Grammica</taxon>
        <taxon>Cuscuta sect. Cleistogrammica</taxon>
    </lineage>
</organism>
<dbReference type="OrthoDB" id="5835829at2759"/>
<dbReference type="Proteomes" id="UP000595140">
    <property type="component" value="Unassembled WGS sequence"/>
</dbReference>
<dbReference type="SUPFAM" id="SSF53756">
    <property type="entry name" value="UDP-Glycosyltransferase/glycogen phosphorylase"/>
    <property type="match status" value="1"/>
</dbReference>
<dbReference type="AlphaFoldDB" id="A0A484KQZ3"/>
<dbReference type="EMBL" id="OOIL02000404">
    <property type="protein sequence ID" value="VFQ64462.1"/>
    <property type="molecule type" value="Genomic_DNA"/>
</dbReference>
<dbReference type="GO" id="GO:0102455">
    <property type="term" value="F:anthocyanidin 3-O-glucoside 2''-O-glucosyltransferase activity"/>
    <property type="evidence" value="ECO:0007669"/>
    <property type="project" value="UniProtKB-EC"/>
</dbReference>
<evidence type="ECO:0000256" key="8">
    <source>
        <dbReference type="ARBA" id="ARBA00077329"/>
    </source>
</evidence>
<dbReference type="FunFam" id="3.40.50.2000:FF:000037">
    <property type="entry name" value="Glycosyltransferase"/>
    <property type="match status" value="1"/>
</dbReference>
<accession>A0A484KQZ3</accession>
<dbReference type="FunFam" id="3.40.50.2000:FF:000087">
    <property type="entry name" value="Glycosyltransferase"/>
    <property type="match status" value="1"/>
</dbReference>
<sequence>MTSSRRPQTYQIAMYPWLAFGHQTAFLRLANKLATKGHRIWFFIPKSSHLVLQLYNHHPDSIFFLAVSVPHVEGLPPGAETTADVPFSSSHLIMEAMDMTQEKVEEELSNRHVDVIFFDFACWVPGMARRIGKRSVFYSTISPMMHGFALSLERRVPGRELTEADMMKPPVGFPEQSIRLRAHEARGFTARTTMKFGGDITFFDRIFKGVSECDALAYSTCRELEGPFCDYIESQFQKPILLAGPALPVPPISSLEERWSGWLDKFQKGSVIYCAFGSECVLEKDQFQELLWGLELTGMPFFAALKTPYGADSIESAIPEGLIERLQGRGIVHGRWVEQQLFLQHPSVGCFITHCGWASLTEALVNECQIVLLPHVGDQIINARIMSVCMKVGVEVEKGEEDGLFSRESVCKAVRAVMDEKSEIGRDARASHDKLREFLKNKDLESKYIDSFNDKLHCLFAG</sequence>
<evidence type="ECO:0000256" key="5">
    <source>
        <dbReference type="ARBA" id="ARBA00050414"/>
    </source>
</evidence>
<evidence type="ECO:0000256" key="4">
    <source>
        <dbReference type="ARBA" id="ARBA00022679"/>
    </source>
</evidence>
<keyword evidence="11" id="KW-1185">Reference proteome</keyword>
<dbReference type="GO" id="GO:0009718">
    <property type="term" value="P:anthocyanin-containing compound biosynthetic process"/>
    <property type="evidence" value="ECO:0007669"/>
    <property type="project" value="UniProtKB-ARBA"/>
</dbReference>
<dbReference type="PANTHER" id="PTHR48049">
    <property type="entry name" value="GLYCOSYLTRANSFERASE"/>
    <property type="match status" value="1"/>
</dbReference>
<comment type="pathway">
    <text evidence="1">Pigment biosynthesis; anthocyanin biosynthesis.</text>
</comment>
<dbReference type="GO" id="GO:0035251">
    <property type="term" value="F:UDP-glucosyltransferase activity"/>
    <property type="evidence" value="ECO:0007669"/>
    <property type="project" value="InterPro"/>
</dbReference>
<reference evidence="10 11" key="1">
    <citation type="submission" date="2018-04" db="EMBL/GenBank/DDBJ databases">
        <authorList>
            <person name="Vogel A."/>
        </authorList>
    </citation>
    <scope>NUCLEOTIDE SEQUENCE [LARGE SCALE GENOMIC DNA]</scope>
</reference>
<evidence type="ECO:0000256" key="2">
    <source>
        <dbReference type="ARBA" id="ARBA00009995"/>
    </source>
</evidence>
<dbReference type="InterPro" id="IPR002213">
    <property type="entry name" value="UDP_glucos_trans"/>
</dbReference>
<comment type="similarity">
    <text evidence="2">Belongs to the UDP-glycosyltransferase family.</text>
</comment>
<evidence type="ECO:0000256" key="7">
    <source>
        <dbReference type="ARBA" id="ARBA00071986"/>
    </source>
</evidence>
<evidence type="ECO:0000256" key="1">
    <source>
        <dbReference type="ARBA" id="ARBA00004935"/>
    </source>
</evidence>
<dbReference type="InterPro" id="IPR050481">
    <property type="entry name" value="UDP-glycosyltransf_plant"/>
</dbReference>
<comment type="catalytic activity">
    <reaction evidence="5">
        <text>an anthocyanidin 3-O-beta-D-glucoside + UDP-alpha-D-glucose = an anthocyanidin 3-O-sophoroside + UDP + 2 H(+)</text>
        <dbReference type="Rhea" id="RHEA:35419"/>
        <dbReference type="ChEBI" id="CHEBI:15378"/>
        <dbReference type="ChEBI" id="CHEBI:16307"/>
        <dbReference type="ChEBI" id="CHEBI:58223"/>
        <dbReference type="ChEBI" id="CHEBI:58885"/>
        <dbReference type="ChEBI" id="CHEBI:77946"/>
        <dbReference type="EC" id="2.4.1.297"/>
    </reaction>
</comment>
<proteinExistence type="inferred from homology"/>
<dbReference type="Gene3D" id="3.40.50.2000">
    <property type="entry name" value="Glycogen Phosphorylase B"/>
    <property type="match status" value="2"/>
</dbReference>
<protein>
    <recommendedName>
        <fullName evidence="7">Anthocyanidin 3-O-glucoside 2''-O-glucosyltransferase</fullName>
        <ecNumber evidence="6">2.4.1.297</ecNumber>
    </recommendedName>
    <alternativeName>
        <fullName evidence="8">3-O-glucoside-2''-O-glucosyltransferase</fullName>
    </alternativeName>
    <alternativeName>
        <fullName evidence="9">Protein dusky</fullName>
    </alternativeName>
</protein>
<evidence type="ECO:0000256" key="9">
    <source>
        <dbReference type="ARBA" id="ARBA00081213"/>
    </source>
</evidence>
<dbReference type="Pfam" id="PF00201">
    <property type="entry name" value="UDPGT"/>
    <property type="match status" value="1"/>
</dbReference>
<evidence type="ECO:0000313" key="11">
    <source>
        <dbReference type="Proteomes" id="UP000595140"/>
    </source>
</evidence>
<gene>
    <name evidence="10" type="ORF">CCAM_LOCUS6238</name>
</gene>
<dbReference type="CDD" id="cd03784">
    <property type="entry name" value="GT1_Gtf-like"/>
    <property type="match status" value="1"/>
</dbReference>
<keyword evidence="4" id="KW-0808">Transferase</keyword>
<evidence type="ECO:0000256" key="3">
    <source>
        <dbReference type="ARBA" id="ARBA00022676"/>
    </source>
</evidence>
<name>A0A484KQZ3_9ASTE</name>
<evidence type="ECO:0000313" key="10">
    <source>
        <dbReference type="EMBL" id="VFQ64462.1"/>
    </source>
</evidence>